<name>A0AAW5WNJ8_STRCR</name>
<accession>A0AAW5WNJ8</accession>
<evidence type="ECO:0000313" key="2">
    <source>
        <dbReference type="Proteomes" id="UP001208029"/>
    </source>
</evidence>
<reference evidence="1" key="2">
    <citation type="submission" date="2022-02" db="EMBL/GenBank/DDBJ databases">
        <authorList>
            <person name="Christensen J.J.E."/>
            <person name="Jensen C.S."/>
            <person name="Nielsen X.C."/>
            <person name="Dargis R."/>
        </authorList>
    </citation>
    <scope>NUCLEOTIDE SEQUENCE</scope>
    <source>
        <strain evidence="1">K13014465</strain>
    </source>
</reference>
<organism evidence="1 2">
    <name type="scientific">Streptococcus cristatus</name>
    <dbReference type="NCBI Taxonomy" id="45634"/>
    <lineage>
        <taxon>Bacteria</taxon>
        <taxon>Bacillati</taxon>
        <taxon>Bacillota</taxon>
        <taxon>Bacilli</taxon>
        <taxon>Lactobacillales</taxon>
        <taxon>Streptococcaceae</taxon>
        <taxon>Streptococcus</taxon>
    </lineage>
</organism>
<comment type="caution">
    <text evidence="1">The sequence shown here is derived from an EMBL/GenBank/DDBJ whole genome shotgun (WGS) entry which is preliminary data.</text>
</comment>
<gene>
    <name evidence="1" type="ORF">MK546_06990</name>
</gene>
<dbReference type="AlphaFoldDB" id="A0AAW5WNJ8"/>
<dbReference type="Proteomes" id="UP001208029">
    <property type="component" value="Unassembled WGS sequence"/>
</dbReference>
<sequence>MNENNLQYSFRESLKKYGQPLVIDILESGLDANLNEGVIKEIPFISTAVSLYHIGKTVKERYHVRKMIEFIQEINKGIVTEYKLNEYKKKFDSQEKFRIKELEYIVIIVDKYIGCDKPVMLARLYRAYLDGILKWTNFLVYSEVIDRFLVSDFSTLIEKDLTIYDNDNTNEDSVLRLVALGLMKETTNNSMWQAVDGGRFIVTEDTMERARSKNKTYIRTSFGERLVNILQV</sequence>
<evidence type="ECO:0000313" key="1">
    <source>
        <dbReference type="EMBL" id="MCY7221825.1"/>
    </source>
</evidence>
<dbReference type="RefSeq" id="WP_148888687.1">
    <property type="nucleotide sequence ID" value="NZ_CABPTQ010000003.1"/>
</dbReference>
<dbReference type="EMBL" id="JAKUYZ010000011">
    <property type="protein sequence ID" value="MCY7221825.1"/>
    <property type="molecule type" value="Genomic_DNA"/>
</dbReference>
<protein>
    <submittedName>
        <fullName evidence="1">Uncharacterized protein</fullName>
    </submittedName>
</protein>
<proteinExistence type="predicted"/>
<reference evidence="1" key="1">
    <citation type="journal article" date="2022" name="Med Res Arch">
        <title>Genomic identification of streptococcal strains and relation to clinical characteristics. A substudy to The Partial Oral Treatment of Endocarditis (POET) Trial.</title>
        <authorList>
            <person name="Christensen J."/>
            <person name="Jensen C."/>
            <person name="Dargis R."/>
            <person name="Nielsen X."/>
            <person name="Pries- Heje M."/>
            <person name="Wiingaard C."/>
            <person name="Ihlemann N."/>
            <person name="Gill S."/>
            <person name="Bruun N."/>
            <person name="Elming H."/>
            <person name="Povlsen J."/>
            <person name="Madsen T."/>
            <person name="Jensen K."/>
            <person name="Fuursted K."/>
            <person name="Ostergaard L."/>
            <person name="Christiansen U."/>
            <person name="Rosenvinge F."/>
            <person name="Helweg-Larsen J."/>
            <person name="Fosbol E."/>
            <person name="Kober L."/>
            <person name="Torp-Pedersen C."/>
            <person name="Tonder N."/>
            <person name="Moser C."/>
            <person name="Iversen K."/>
            <person name="Bundgaard H."/>
        </authorList>
    </citation>
    <scope>NUCLEOTIDE SEQUENCE</scope>
    <source>
        <strain evidence="1">K13014465</strain>
    </source>
</reference>